<dbReference type="Proteomes" id="UP000671399">
    <property type="component" value="Unassembled WGS sequence"/>
</dbReference>
<dbReference type="PANTHER" id="PTHR44936">
    <property type="entry name" value="SENSOR PROTEIN CREC"/>
    <property type="match status" value="1"/>
</dbReference>
<evidence type="ECO:0000256" key="1">
    <source>
        <dbReference type="ARBA" id="ARBA00000085"/>
    </source>
</evidence>
<keyword evidence="3" id="KW-0597">Phosphoprotein</keyword>
<dbReference type="Pfam" id="PF02518">
    <property type="entry name" value="HATPase_c"/>
    <property type="match status" value="1"/>
</dbReference>
<reference evidence="9 10" key="1">
    <citation type="submission" date="2021-03" db="EMBL/GenBank/DDBJ databases">
        <authorList>
            <person name="Lee D.-H."/>
        </authorList>
    </citation>
    <scope>NUCLEOTIDE SEQUENCE [LARGE SCALE GENOMIC DNA]</scope>
    <source>
        <strain evidence="9 10">MMS20-R2-23</strain>
    </source>
</reference>
<comment type="catalytic activity">
    <reaction evidence="1">
        <text>ATP + protein L-histidine = ADP + protein N-phospho-L-histidine.</text>
        <dbReference type="EC" id="2.7.13.3"/>
    </reaction>
</comment>
<keyword evidence="6" id="KW-0902">Two-component regulatory system</keyword>
<accession>A0ABS3V806</accession>
<sequence>MLRELGELLVGRESTALLELIKNAYDADASQVTVEAVDLGKSGAVLRVVDDGNGMSRQRFESAFLRIASRVKEADDRRSPNYRRRYTGQKGIGRLAAHKLAAWLGVTSVPRIKDDQQRGEPDSVGVRAVLDWDLIEKQENLDDLAEGLNVVGLPSSPGVAHGTALELRRLRSSWTDRQLATFVTELRSAQPPRALTDPAWLSAAPASPPLIRHPIVRDTGHDRDPGFRVRLTGDLDIGDDLWQRAGDDFEWLLEIDATTEEVQYQITPLRRYAEAEPEAQTYRFQRRASLVGRPRFQARVLTMPNASTRRGPLSGFVRSTSGVRVYLEGFRVLPYGEYGDDWLGIDRDYRGGPRFYAIDIDAEASDQIEVDRKEGLVATGNTGYFGAVFLTEEGAGGLRSLVNREGFVPDSAYEALVDLVQTGIRLSVRVRRSVLLRIGERQRQRQEAESAAQHAAVKTSRPFPNPAHQATHPDEPAPQELEAEPGSKSDSQANERNEQDGSGGAGSTVDTRTEARSADALQPSVRPARFRRVVEEAHRAVTALRTATTPVLDAVTAEAIAAGFEVAESELVRLREVQPELRILASVGLQLGAFVHDINGMLGQSRTVKELLDPLASDPGLSRQQAARVRRVIRALDDLTHTLARQSSYLTDVLVADPRRRRSRVLVTDRLDVVRRLLADQVVRLEVTIEDALPADLKTPPMFPAEVGVMLTNLLTNAVKNAGSPGVVHITGKPLGVRGATIFIHNTGTAIDLEDAERWFLPFESTTVEVNEVLGQGLGLGLPITRALVEDYRGSIQFVQPPPDYATSIRVDLPDPQERR</sequence>
<evidence type="ECO:0000256" key="6">
    <source>
        <dbReference type="ARBA" id="ARBA00023012"/>
    </source>
</evidence>
<dbReference type="PROSITE" id="PS50109">
    <property type="entry name" value="HIS_KIN"/>
    <property type="match status" value="1"/>
</dbReference>
<evidence type="ECO:0000313" key="9">
    <source>
        <dbReference type="EMBL" id="MBO4161716.1"/>
    </source>
</evidence>
<comment type="caution">
    <text evidence="9">The sequence shown here is derived from an EMBL/GenBank/DDBJ whole genome shotgun (WGS) entry which is preliminary data.</text>
</comment>
<dbReference type="Pfam" id="PF13589">
    <property type="entry name" value="HATPase_c_3"/>
    <property type="match status" value="1"/>
</dbReference>
<dbReference type="PANTHER" id="PTHR44936:SF9">
    <property type="entry name" value="SENSOR PROTEIN CREC"/>
    <property type="match status" value="1"/>
</dbReference>
<dbReference type="SUPFAM" id="SSF55874">
    <property type="entry name" value="ATPase domain of HSP90 chaperone/DNA topoisomerase II/histidine kinase"/>
    <property type="match status" value="2"/>
</dbReference>
<dbReference type="Gene3D" id="3.30.565.10">
    <property type="entry name" value="Histidine kinase-like ATPase, C-terminal domain"/>
    <property type="match status" value="2"/>
</dbReference>
<keyword evidence="9" id="KW-0547">Nucleotide-binding</keyword>
<name>A0ABS3V806_9ACTN</name>
<gene>
    <name evidence="9" type="ORF">JQN83_12980</name>
</gene>
<keyword evidence="5" id="KW-0418">Kinase</keyword>
<dbReference type="EC" id="2.7.13.3" evidence="2"/>
<protein>
    <recommendedName>
        <fullName evidence="2">histidine kinase</fullName>
        <ecNumber evidence="2">2.7.13.3</ecNumber>
    </recommendedName>
</protein>
<evidence type="ECO:0000313" key="10">
    <source>
        <dbReference type="Proteomes" id="UP000671399"/>
    </source>
</evidence>
<dbReference type="SMART" id="SM00387">
    <property type="entry name" value="HATPase_c"/>
    <property type="match status" value="1"/>
</dbReference>
<proteinExistence type="predicted"/>
<dbReference type="InterPro" id="IPR005467">
    <property type="entry name" value="His_kinase_dom"/>
</dbReference>
<dbReference type="InterPro" id="IPR050980">
    <property type="entry name" value="2C_sensor_his_kinase"/>
</dbReference>
<evidence type="ECO:0000256" key="7">
    <source>
        <dbReference type="SAM" id="MobiDB-lite"/>
    </source>
</evidence>
<dbReference type="InterPro" id="IPR003594">
    <property type="entry name" value="HATPase_dom"/>
</dbReference>
<dbReference type="InterPro" id="IPR036890">
    <property type="entry name" value="HATPase_C_sf"/>
</dbReference>
<keyword evidence="4" id="KW-0808">Transferase</keyword>
<evidence type="ECO:0000256" key="5">
    <source>
        <dbReference type="ARBA" id="ARBA00022777"/>
    </source>
</evidence>
<evidence type="ECO:0000256" key="2">
    <source>
        <dbReference type="ARBA" id="ARBA00012438"/>
    </source>
</evidence>
<evidence type="ECO:0000256" key="4">
    <source>
        <dbReference type="ARBA" id="ARBA00022679"/>
    </source>
</evidence>
<keyword evidence="9" id="KW-0067">ATP-binding</keyword>
<organism evidence="9 10">
    <name type="scientific">Micromonospora antibiotica</name>
    <dbReference type="NCBI Taxonomy" id="2807623"/>
    <lineage>
        <taxon>Bacteria</taxon>
        <taxon>Bacillati</taxon>
        <taxon>Actinomycetota</taxon>
        <taxon>Actinomycetes</taxon>
        <taxon>Micromonosporales</taxon>
        <taxon>Micromonosporaceae</taxon>
        <taxon>Micromonospora</taxon>
    </lineage>
</organism>
<dbReference type="EMBL" id="JAGFWR010000005">
    <property type="protein sequence ID" value="MBO4161716.1"/>
    <property type="molecule type" value="Genomic_DNA"/>
</dbReference>
<feature type="domain" description="Histidine kinase" evidence="8">
    <location>
        <begin position="593"/>
        <end position="817"/>
    </location>
</feature>
<evidence type="ECO:0000259" key="8">
    <source>
        <dbReference type="PROSITE" id="PS50109"/>
    </source>
</evidence>
<keyword evidence="10" id="KW-1185">Reference proteome</keyword>
<evidence type="ECO:0000256" key="3">
    <source>
        <dbReference type="ARBA" id="ARBA00022553"/>
    </source>
</evidence>
<dbReference type="RefSeq" id="WP_208567364.1">
    <property type="nucleotide sequence ID" value="NZ_JAGFWR010000005.1"/>
</dbReference>
<feature type="region of interest" description="Disordered" evidence="7">
    <location>
        <begin position="440"/>
        <end position="524"/>
    </location>
</feature>
<dbReference type="GO" id="GO:0005524">
    <property type="term" value="F:ATP binding"/>
    <property type="evidence" value="ECO:0007669"/>
    <property type="project" value="UniProtKB-KW"/>
</dbReference>